<dbReference type="Pfam" id="PF00135">
    <property type="entry name" value="COesterase"/>
    <property type="match status" value="1"/>
</dbReference>
<dbReference type="Gene3D" id="3.40.50.1820">
    <property type="entry name" value="alpha/beta hydrolase"/>
    <property type="match status" value="1"/>
</dbReference>
<evidence type="ECO:0000313" key="7">
    <source>
        <dbReference type="Proteomes" id="UP000249886"/>
    </source>
</evidence>
<accession>A0A8B4H9U5</accession>
<dbReference type="EMBL" id="UARK01000033">
    <property type="protein sequence ID" value="SPW33233.1"/>
    <property type="molecule type" value="Genomic_DNA"/>
</dbReference>
<evidence type="ECO:0000256" key="4">
    <source>
        <dbReference type="SAM" id="MobiDB-lite"/>
    </source>
</evidence>
<dbReference type="AlphaFoldDB" id="A0A8B4H9U5"/>
<protein>
    <recommendedName>
        <fullName evidence="3">Carboxylic ester hydrolase</fullName>
        <ecNumber evidence="3">3.1.1.-</ecNumber>
    </recommendedName>
</protein>
<feature type="domain" description="Carboxylesterase type B" evidence="5">
    <location>
        <begin position="42"/>
        <end position="514"/>
    </location>
</feature>
<proteinExistence type="inferred from homology"/>
<dbReference type="SUPFAM" id="SSF53474">
    <property type="entry name" value="alpha/beta-Hydrolases"/>
    <property type="match status" value="1"/>
</dbReference>
<dbReference type="GO" id="GO:0016787">
    <property type="term" value="F:hydrolase activity"/>
    <property type="evidence" value="ECO:0007669"/>
    <property type="project" value="UniProtKB-KW"/>
</dbReference>
<evidence type="ECO:0000256" key="2">
    <source>
        <dbReference type="ARBA" id="ARBA00022801"/>
    </source>
</evidence>
<reference evidence="6 7" key="1">
    <citation type="submission" date="2018-06" db="EMBL/GenBank/DDBJ databases">
        <authorList>
            <consortium name="Pathogen Informatics"/>
            <person name="Doyle S."/>
        </authorList>
    </citation>
    <scope>NUCLEOTIDE SEQUENCE [LARGE SCALE GENOMIC DNA]</scope>
    <source>
        <strain evidence="6 7">NCTC10254</strain>
    </source>
</reference>
<dbReference type="InterPro" id="IPR029058">
    <property type="entry name" value="AB_hydrolase_fold"/>
</dbReference>
<evidence type="ECO:0000313" key="6">
    <source>
        <dbReference type="EMBL" id="SPW33233.1"/>
    </source>
</evidence>
<dbReference type="InterPro" id="IPR002018">
    <property type="entry name" value="CarbesteraseB"/>
</dbReference>
<dbReference type="PROSITE" id="PS00122">
    <property type="entry name" value="CARBOXYLESTERASE_B_1"/>
    <property type="match status" value="1"/>
</dbReference>
<comment type="caution">
    <text evidence="6">The sequence shown here is derived from an EMBL/GenBank/DDBJ whole genome shotgun (WGS) entry which is preliminary data.</text>
</comment>
<dbReference type="EC" id="3.1.1.-" evidence="3"/>
<dbReference type="InterPro" id="IPR050309">
    <property type="entry name" value="Type-B_Carboxylest/Lipase"/>
</dbReference>
<dbReference type="GeneID" id="84575016"/>
<evidence type="ECO:0000256" key="3">
    <source>
        <dbReference type="RuleBase" id="RU361235"/>
    </source>
</evidence>
<keyword evidence="2 3" id="KW-0378">Hydrolase</keyword>
<dbReference type="Proteomes" id="UP000249886">
    <property type="component" value="Unassembled WGS sequence"/>
</dbReference>
<feature type="region of interest" description="Disordered" evidence="4">
    <location>
        <begin position="1"/>
        <end position="36"/>
    </location>
</feature>
<comment type="similarity">
    <text evidence="1 3">Belongs to the type-B carboxylesterase/lipase family.</text>
</comment>
<evidence type="ECO:0000256" key="1">
    <source>
        <dbReference type="ARBA" id="ARBA00005964"/>
    </source>
</evidence>
<dbReference type="PANTHER" id="PTHR11559">
    <property type="entry name" value="CARBOXYLESTERASE"/>
    <property type="match status" value="1"/>
</dbReference>
<evidence type="ECO:0000259" key="5">
    <source>
        <dbReference type="Pfam" id="PF00135"/>
    </source>
</evidence>
<organism evidence="6 7">
    <name type="scientific">Corynebacterium matruchotii</name>
    <dbReference type="NCBI Taxonomy" id="43768"/>
    <lineage>
        <taxon>Bacteria</taxon>
        <taxon>Bacillati</taxon>
        <taxon>Actinomycetota</taxon>
        <taxon>Actinomycetes</taxon>
        <taxon>Mycobacteriales</taxon>
        <taxon>Corynebacteriaceae</taxon>
        <taxon>Corynebacterium</taxon>
    </lineage>
</organism>
<sequence length="569" mass="61992">MRYPLGPHPTNASTGDPAEPTRAADTSVKTPNHTPRNKVADDLIITTTAGTICGLRLTIPGPLRTWRGVPYGDTTAGNHRFRAPRPAPRWDGIKDCTEYGAIAAQPSLTPSDRIRGSEDCLNLDIVRPDDDRTLPVVVYLHGGSFIYGSSHQQVLRGHYLVQAMDVVYVSLNFRLGALGYLDFSSFGDDCVPNPAVLDQLLALHWVKDNIASFGGDPTNITLMGESAGGASVITLMCVPAARGLFHRAIAQSAPVAAVHSAAQAAFWCNELVTRAGLTNPTLDELRELSPETLINAGQSMLWRSGELLNLNACFGAIVDGDLIRDHPITTFRAGEQHKIPLMIGTNIDEVAFAKTFYFRSKKRAQRARTMLEGYDPHGADTILRFYNNAASRNDYAELLTDSVFWAPSVIAASAHSLSAPTWMYRFDYAPAALRWLGIGASHTAELSPVFGDLDGSKAAAINKLGGWEELHTLRDQMQSYWASFIHTGNPNNTATAAAGTGVATTPETDWPQYRMPSDTLPGRATKVFDTTAYVVYDPGAARRVAWENYSMVEWGKGRPEVMAKLLETE</sequence>
<dbReference type="RefSeq" id="WP_005527060.1">
    <property type="nucleotide sequence ID" value="NZ_CP050134.2"/>
</dbReference>
<dbReference type="InterPro" id="IPR019826">
    <property type="entry name" value="Carboxylesterase_B_AS"/>
</dbReference>
<gene>
    <name evidence="6" type="primary">lipT1</name>
    <name evidence="6" type="ORF">NCTC10254_02378</name>
</gene>
<name>A0A8B4H9U5_9CORY</name>